<reference evidence="2" key="1">
    <citation type="submission" date="2009-05" db="EMBL/GenBank/DDBJ databases">
        <title>The genome sequence of Ajellomyces capsulatus strain H143.</title>
        <authorList>
            <person name="Champion M."/>
            <person name="Cuomo C.A."/>
            <person name="Ma L.-J."/>
            <person name="Henn M.R."/>
            <person name="Sil A."/>
            <person name="Goldman B."/>
            <person name="Young S.K."/>
            <person name="Kodira C.D."/>
            <person name="Zeng Q."/>
            <person name="Koehrsen M."/>
            <person name="Alvarado L."/>
            <person name="Berlin A.M."/>
            <person name="Borenstein D."/>
            <person name="Chen Z."/>
            <person name="Engels R."/>
            <person name="Freedman E."/>
            <person name="Gellesch M."/>
            <person name="Goldberg J."/>
            <person name="Griggs A."/>
            <person name="Gujja S."/>
            <person name="Heiman D.I."/>
            <person name="Hepburn T.A."/>
            <person name="Howarth C."/>
            <person name="Jen D."/>
            <person name="Larson L."/>
            <person name="Lewis B."/>
            <person name="Mehta T."/>
            <person name="Park D."/>
            <person name="Pearson M."/>
            <person name="Roberts A."/>
            <person name="Saif S."/>
            <person name="Shea T.D."/>
            <person name="Shenoy N."/>
            <person name="Sisk P."/>
            <person name="Stolte C."/>
            <person name="Sykes S."/>
            <person name="Walk T."/>
            <person name="White J."/>
            <person name="Yandava C."/>
            <person name="Klein B."/>
            <person name="McEwen J.G."/>
            <person name="Puccia R."/>
            <person name="Goldman G.H."/>
            <person name="Felipe M.S."/>
            <person name="Nino-Vega G."/>
            <person name="San-Blas G."/>
            <person name="Taylor J.W."/>
            <person name="Mendoza L."/>
            <person name="Galagan J.E."/>
            <person name="Nusbaum C."/>
            <person name="Birren B.W."/>
        </authorList>
    </citation>
    <scope>NUCLEOTIDE SEQUENCE [LARGE SCALE GENOMIC DNA]</scope>
    <source>
        <strain evidence="2">H143</strain>
    </source>
</reference>
<dbReference type="AlphaFoldDB" id="C6HAS8"/>
<accession>C6HAS8</accession>
<organism evidence="1 2">
    <name type="scientific">Ajellomyces capsulatus (strain H143)</name>
    <name type="common">Darling's disease fungus</name>
    <name type="synonym">Histoplasma capsulatum</name>
    <dbReference type="NCBI Taxonomy" id="544712"/>
    <lineage>
        <taxon>Eukaryota</taxon>
        <taxon>Fungi</taxon>
        <taxon>Dikarya</taxon>
        <taxon>Ascomycota</taxon>
        <taxon>Pezizomycotina</taxon>
        <taxon>Eurotiomycetes</taxon>
        <taxon>Eurotiomycetidae</taxon>
        <taxon>Onygenales</taxon>
        <taxon>Ajellomycetaceae</taxon>
        <taxon>Histoplasma</taxon>
    </lineage>
</organism>
<evidence type="ECO:0000313" key="1">
    <source>
        <dbReference type="EMBL" id="EER43411.1"/>
    </source>
</evidence>
<gene>
    <name evidence="1" type="ORF">HCDG_03309</name>
</gene>
<proteinExistence type="predicted"/>
<protein>
    <submittedName>
        <fullName evidence="1">Uncharacterized protein</fullName>
    </submittedName>
</protein>
<dbReference type="STRING" id="544712.C6HAS8"/>
<dbReference type="EMBL" id="GG692421">
    <property type="protein sequence ID" value="EER43411.1"/>
    <property type="molecule type" value="Genomic_DNA"/>
</dbReference>
<name>C6HAS8_AJECH</name>
<evidence type="ECO:0000313" key="2">
    <source>
        <dbReference type="Proteomes" id="UP000002624"/>
    </source>
</evidence>
<dbReference type="VEuPathDB" id="FungiDB:HCDG_03309"/>
<dbReference type="Proteomes" id="UP000002624">
    <property type="component" value="Unassembled WGS sequence"/>
</dbReference>
<sequence>MSLDGTIYLVRLLEIASHKISFDETGRIVWPKFIGEQELPVIDGALPKATIPFIVVACRCEGQIPSSRIDPATYDQARRVLGGIEVHHTYPEAPDSQKKCISNILRAIIARTAAGTLTTHTALPITTTDGCSCSTTFINSAVTPHLVQSNFLPTPHSSANSTAYSCEFRKPQIHLSQSTLR</sequence>
<dbReference type="HOGENOM" id="CLU_1488630_0_0_1"/>